<comment type="subcellular location">
    <subcellularLocation>
        <location evidence="1 7">Periplasm</location>
    </subcellularLocation>
</comment>
<proteinExistence type="inferred from homology"/>
<comment type="function">
    <text evidence="7">Required for disulfide bond formation in some periplasmic proteins. Acts by transferring its disulfide bond to other proteins and is reduced in the process.</text>
</comment>
<evidence type="ECO:0000256" key="4">
    <source>
        <dbReference type="ARBA" id="ARBA00022764"/>
    </source>
</evidence>
<feature type="signal peptide" evidence="7">
    <location>
        <begin position="1"/>
        <end position="18"/>
    </location>
</feature>
<dbReference type="EMBL" id="JAVDVW010000001">
    <property type="protein sequence ID" value="MDR7097681.1"/>
    <property type="molecule type" value="Genomic_DNA"/>
</dbReference>
<dbReference type="InterPro" id="IPR036249">
    <property type="entry name" value="Thioredoxin-like_sf"/>
</dbReference>
<dbReference type="PANTHER" id="PTHR35272:SF3">
    <property type="entry name" value="THIOL:DISULFIDE INTERCHANGE PROTEIN DSBC"/>
    <property type="match status" value="1"/>
</dbReference>
<evidence type="ECO:0000259" key="9">
    <source>
        <dbReference type="Pfam" id="PF10411"/>
    </source>
</evidence>
<dbReference type="InterPro" id="IPR012336">
    <property type="entry name" value="Thioredoxin-like_fold"/>
</dbReference>
<evidence type="ECO:0000256" key="2">
    <source>
        <dbReference type="ARBA" id="ARBA00009813"/>
    </source>
</evidence>
<dbReference type="InterPro" id="IPR018950">
    <property type="entry name" value="DiS-bond_isomerase_DsbC/G_N"/>
</dbReference>
<evidence type="ECO:0000256" key="1">
    <source>
        <dbReference type="ARBA" id="ARBA00004418"/>
    </source>
</evidence>
<gene>
    <name evidence="11" type="ORF">J2X04_000028</name>
</gene>
<dbReference type="Pfam" id="PF13098">
    <property type="entry name" value="Thioredoxin_2"/>
    <property type="match status" value="1"/>
</dbReference>
<name>A0ABU1VJM0_9GAMM</name>
<dbReference type="PANTHER" id="PTHR35272">
    <property type="entry name" value="THIOL:DISULFIDE INTERCHANGE PROTEIN DSBC-RELATED"/>
    <property type="match status" value="1"/>
</dbReference>
<keyword evidence="3 7" id="KW-0732">Signal</keyword>
<evidence type="ECO:0000256" key="7">
    <source>
        <dbReference type="RuleBase" id="RU364038"/>
    </source>
</evidence>
<accession>A0ABU1VJM0</accession>
<keyword evidence="12" id="KW-1185">Reference proteome</keyword>
<evidence type="ECO:0000259" key="10">
    <source>
        <dbReference type="Pfam" id="PF13098"/>
    </source>
</evidence>
<evidence type="ECO:0000256" key="8">
    <source>
        <dbReference type="SAM" id="MobiDB-lite"/>
    </source>
</evidence>
<feature type="chain" id="PRO_5045007918" description="Thiol:disulfide interchange protein" evidence="7">
    <location>
        <begin position="19"/>
        <end position="292"/>
    </location>
</feature>
<evidence type="ECO:0000256" key="3">
    <source>
        <dbReference type="ARBA" id="ARBA00022729"/>
    </source>
</evidence>
<dbReference type="InterPro" id="IPR051470">
    <property type="entry name" value="Thiol:disulfide_interchange"/>
</dbReference>
<feature type="domain" description="Thioredoxin-like fold" evidence="10">
    <location>
        <begin position="148"/>
        <end position="269"/>
    </location>
</feature>
<protein>
    <recommendedName>
        <fullName evidence="7">Thiol:disulfide interchange protein</fullName>
    </recommendedName>
</protein>
<keyword evidence="6 7" id="KW-0676">Redox-active center</keyword>
<dbReference type="Proteomes" id="UP001267878">
    <property type="component" value="Unassembled WGS sequence"/>
</dbReference>
<evidence type="ECO:0000313" key="11">
    <source>
        <dbReference type="EMBL" id="MDR7097681.1"/>
    </source>
</evidence>
<reference evidence="11 12" key="1">
    <citation type="submission" date="2023-07" db="EMBL/GenBank/DDBJ databases">
        <title>Sorghum-associated microbial communities from plants grown in Nebraska, USA.</title>
        <authorList>
            <person name="Schachtman D."/>
        </authorList>
    </citation>
    <scope>NUCLEOTIDE SEQUENCE [LARGE SCALE GENOMIC DNA]</scope>
    <source>
        <strain evidence="11 12">BE187</strain>
    </source>
</reference>
<comment type="similarity">
    <text evidence="2 7">Belongs to the thioredoxin family. DsbC subfamily.</text>
</comment>
<keyword evidence="4 7" id="KW-0574">Periplasm</keyword>
<dbReference type="Pfam" id="PF10411">
    <property type="entry name" value="DsbC_N"/>
    <property type="match status" value="1"/>
</dbReference>
<dbReference type="Gene3D" id="3.40.30.10">
    <property type="entry name" value="Glutaredoxin"/>
    <property type="match status" value="1"/>
</dbReference>
<dbReference type="SUPFAM" id="SSF52833">
    <property type="entry name" value="Thioredoxin-like"/>
    <property type="match status" value="1"/>
</dbReference>
<feature type="domain" description="Disulphide bond isomerase DsbC/G N-terminal" evidence="9">
    <location>
        <begin position="53"/>
        <end position="122"/>
    </location>
</feature>
<evidence type="ECO:0000256" key="5">
    <source>
        <dbReference type="ARBA" id="ARBA00023157"/>
    </source>
</evidence>
<dbReference type="CDD" id="cd03020">
    <property type="entry name" value="DsbA_DsbC_DsbG"/>
    <property type="match status" value="1"/>
</dbReference>
<dbReference type="GO" id="GO:0003756">
    <property type="term" value="F:protein disulfide isomerase activity"/>
    <property type="evidence" value="ECO:0007669"/>
    <property type="project" value="UniProtKB-EC"/>
</dbReference>
<dbReference type="InterPro" id="IPR009094">
    <property type="entry name" value="DiS-bond_isomerase_DsbC/G_N_sf"/>
</dbReference>
<dbReference type="Gene3D" id="3.10.450.70">
    <property type="entry name" value="Disulphide bond isomerase, DsbC/G, N-terminal"/>
    <property type="match status" value="1"/>
</dbReference>
<dbReference type="InterPro" id="IPR033954">
    <property type="entry name" value="DiS-bond_Isoase_DsbC/G"/>
</dbReference>
<feature type="region of interest" description="Disordered" evidence="8">
    <location>
        <begin position="273"/>
        <end position="292"/>
    </location>
</feature>
<comment type="caution">
    <text evidence="11">The sequence shown here is derived from an EMBL/GenBank/DDBJ whole genome shotgun (WGS) entry which is preliminary data.</text>
</comment>
<keyword evidence="5" id="KW-1015">Disulfide bond</keyword>
<evidence type="ECO:0000313" key="12">
    <source>
        <dbReference type="Proteomes" id="UP001267878"/>
    </source>
</evidence>
<keyword evidence="11" id="KW-0413">Isomerase</keyword>
<sequence length="292" mass="30758">MKQIFFALLGVISLSACAQGPQSGAAAGKAPGAQATTAGATAPLGNAPKVGANTPEARAVAAVHMLNPRVTIEKVKAAPIAGFREAIVQGQVVYVSDDGRYLFLPGPQGALYDVAAKKDLSEQSLATVRKDLIKAIPVSERIVFAPPNPKYTVAIFTDVECAYCRKFHSEIAEYNKQGIAVQYMAFPRMGIGSPDHKKMISVWCAPDRKKALTDAKNDRPIQARDCKNTVSMQYDIGQRAGLTGTPMIIAEDGTTVGGYLPPQQLREALDRLAQGGKTSASGATDPVASTGG</sequence>
<dbReference type="SUPFAM" id="SSF54423">
    <property type="entry name" value="DsbC/DsbG N-terminal domain-like"/>
    <property type="match status" value="1"/>
</dbReference>
<organism evidence="11 12">
    <name type="scientific">Agrilutibacter niabensis</name>
    <dbReference type="NCBI Taxonomy" id="380628"/>
    <lineage>
        <taxon>Bacteria</taxon>
        <taxon>Pseudomonadati</taxon>
        <taxon>Pseudomonadota</taxon>
        <taxon>Gammaproteobacteria</taxon>
        <taxon>Lysobacterales</taxon>
        <taxon>Lysobacteraceae</taxon>
        <taxon>Agrilutibacter</taxon>
    </lineage>
</organism>
<dbReference type="PROSITE" id="PS51257">
    <property type="entry name" value="PROKAR_LIPOPROTEIN"/>
    <property type="match status" value="1"/>
</dbReference>
<evidence type="ECO:0000256" key="6">
    <source>
        <dbReference type="ARBA" id="ARBA00023284"/>
    </source>
</evidence>